<protein>
    <submittedName>
        <fullName evidence="7">Lysylphosphatidylglycerol synthase domain-containing protein</fullName>
    </submittedName>
</protein>
<feature type="transmembrane region" description="Helical" evidence="6">
    <location>
        <begin position="114"/>
        <end position="141"/>
    </location>
</feature>
<keyword evidence="2" id="KW-1003">Cell membrane</keyword>
<name>A0AA49GCS9_9BACT</name>
<sequence length="308" mass="35162">MRKKLLILVKIAVSIVVILFLYERISYDFQGFISAFNIYAQNIFIILLVSILMPINWLMEVLKWKYSLKPITKISISEASVGVFSGIALGFITPHAIGDYFAKVFSISHENRKSALGLILISRMLQMLPTLLFGLIAVYFISDFSLSEFDFSYSSSFALSSIIGFVIFGFFLLLYFNRNHPRVKDYLWPIKKLGLKLFVLLSALSIVRYIIFSLQFLILLSVLELKINLFHQFMGIAFMFLIKSILPTFNFLNDLGVREVSIAFFFEKLEVSVAPIIAAGLILWLINIAVPAAIGLFYIPKLKLIYKK</sequence>
<feature type="transmembrane region" description="Helical" evidence="6">
    <location>
        <begin position="34"/>
        <end position="59"/>
    </location>
</feature>
<feature type="transmembrane region" description="Helical" evidence="6">
    <location>
        <begin position="229"/>
        <end position="252"/>
    </location>
</feature>
<gene>
    <name evidence="7" type="ORF">QYS47_25765</name>
</gene>
<evidence type="ECO:0000256" key="6">
    <source>
        <dbReference type="SAM" id="Phobius"/>
    </source>
</evidence>
<dbReference type="InterPro" id="IPR022791">
    <property type="entry name" value="L-PG_synthase/AglD"/>
</dbReference>
<accession>A0AA49GCS9</accession>
<reference evidence="7" key="1">
    <citation type="submission" date="2023-08" db="EMBL/GenBank/DDBJ databases">
        <title>Comparative genomics and taxonomic characterization of three novel marine species of genus Marivirga.</title>
        <authorList>
            <person name="Muhammad N."/>
            <person name="Kim S.-G."/>
        </authorList>
    </citation>
    <scope>NUCLEOTIDE SEQUENCE</scope>
    <source>
        <strain evidence="7">BKB1-2</strain>
    </source>
</reference>
<evidence type="ECO:0000256" key="4">
    <source>
        <dbReference type="ARBA" id="ARBA00022989"/>
    </source>
</evidence>
<evidence type="ECO:0000256" key="5">
    <source>
        <dbReference type="ARBA" id="ARBA00023136"/>
    </source>
</evidence>
<keyword evidence="3 6" id="KW-0812">Transmembrane</keyword>
<organism evidence="7">
    <name type="scientific">Marivirga arenosa</name>
    <dbReference type="NCBI Taxonomy" id="3059076"/>
    <lineage>
        <taxon>Bacteria</taxon>
        <taxon>Pseudomonadati</taxon>
        <taxon>Bacteroidota</taxon>
        <taxon>Cytophagia</taxon>
        <taxon>Cytophagales</taxon>
        <taxon>Marivirgaceae</taxon>
        <taxon>Marivirga</taxon>
    </lineage>
</organism>
<keyword evidence="4 6" id="KW-1133">Transmembrane helix</keyword>
<feature type="transmembrane region" description="Helical" evidence="6">
    <location>
        <begin position="273"/>
        <end position="299"/>
    </location>
</feature>
<dbReference type="EMBL" id="CP129968">
    <property type="protein sequence ID" value="WKK80504.2"/>
    <property type="molecule type" value="Genomic_DNA"/>
</dbReference>
<dbReference type="Proteomes" id="UP001232019">
    <property type="component" value="Chromosome"/>
</dbReference>
<proteinExistence type="predicted"/>
<dbReference type="GO" id="GO:0005886">
    <property type="term" value="C:plasma membrane"/>
    <property type="evidence" value="ECO:0007669"/>
    <property type="project" value="UniProtKB-SubCell"/>
</dbReference>
<evidence type="ECO:0000256" key="3">
    <source>
        <dbReference type="ARBA" id="ARBA00022692"/>
    </source>
</evidence>
<comment type="subcellular location">
    <subcellularLocation>
        <location evidence="1">Cell membrane</location>
        <topology evidence="1">Multi-pass membrane protein</topology>
    </subcellularLocation>
</comment>
<dbReference type="Pfam" id="PF03706">
    <property type="entry name" value="LPG_synthase_TM"/>
    <property type="match status" value="1"/>
</dbReference>
<evidence type="ECO:0000256" key="2">
    <source>
        <dbReference type="ARBA" id="ARBA00022475"/>
    </source>
</evidence>
<feature type="transmembrane region" description="Helical" evidence="6">
    <location>
        <begin position="153"/>
        <end position="176"/>
    </location>
</feature>
<feature type="transmembrane region" description="Helical" evidence="6">
    <location>
        <begin position="6"/>
        <end position="22"/>
    </location>
</feature>
<keyword evidence="5 6" id="KW-0472">Membrane</keyword>
<dbReference type="RefSeq" id="WP_322346060.1">
    <property type="nucleotide sequence ID" value="NZ_CP129968.2"/>
</dbReference>
<evidence type="ECO:0000313" key="7">
    <source>
        <dbReference type="EMBL" id="WKK80504.2"/>
    </source>
</evidence>
<feature type="transmembrane region" description="Helical" evidence="6">
    <location>
        <begin position="197"/>
        <end position="223"/>
    </location>
</feature>
<evidence type="ECO:0000256" key="1">
    <source>
        <dbReference type="ARBA" id="ARBA00004651"/>
    </source>
</evidence>
<dbReference type="KEGG" id="marp:QYS47_25765"/>
<dbReference type="AlphaFoldDB" id="A0AA49GCS9"/>